<feature type="transmembrane region" description="Helical" evidence="8">
    <location>
        <begin position="231"/>
        <end position="250"/>
    </location>
</feature>
<feature type="transmembrane region" description="Helical" evidence="8">
    <location>
        <begin position="271"/>
        <end position="288"/>
    </location>
</feature>
<keyword evidence="3" id="KW-0813">Transport</keyword>
<evidence type="ECO:0000256" key="2">
    <source>
        <dbReference type="ARBA" id="ARBA00007015"/>
    </source>
</evidence>
<dbReference type="EMBL" id="BAAAFZ010000001">
    <property type="protein sequence ID" value="GAA0566210.1"/>
    <property type="molecule type" value="Genomic_DNA"/>
</dbReference>
<feature type="transmembrane region" description="Helical" evidence="8">
    <location>
        <begin position="87"/>
        <end position="108"/>
    </location>
</feature>
<feature type="transmembrane region" description="Helical" evidence="8">
    <location>
        <begin position="320"/>
        <end position="337"/>
    </location>
</feature>
<evidence type="ECO:0000256" key="4">
    <source>
        <dbReference type="ARBA" id="ARBA00022692"/>
    </source>
</evidence>
<evidence type="ECO:0000256" key="1">
    <source>
        <dbReference type="ARBA" id="ARBA00004141"/>
    </source>
</evidence>
<keyword evidence="4 8" id="KW-0812">Transmembrane</keyword>
<feature type="transmembrane region" description="Helical" evidence="8">
    <location>
        <begin position="203"/>
        <end position="225"/>
    </location>
</feature>
<evidence type="ECO:0000313" key="10">
    <source>
        <dbReference type="Proteomes" id="UP001501588"/>
    </source>
</evidence>
<feature type="transmembrane region" description="Helical" evidence="8">
    <location>
        <begin position="357"/>
        <end position="377"/>
    </location>
</feature>
<feature type="region of interest" description="Disordered" evidence="7">
    <location>
        <begin position="1"/>
        <end position="35"/>
    </location>
</feature>
<evidence type="ECO:0000313" key="9">
    <source>
        <dbReference type="EMBL" id="GAA0566210.1"/>
    </source>
</evidence>
<dbReference type="InterPro" id="IPR039309">
    <property type="entry name" value="BT1"/>
</dbReference>
<keyword evidence="6 8" id="KW-0472">Membrane</keyword>
<evidence type="ECO:0000256" key="7">
    <source>
        <dbReference type="SAM" id="MobiDB-lite"/>
    </source>
</evidence>
<feature type="transmembrane region" description="Helical" evidence="8">
    <location>
        <begin position="294"/>
        <end position="313"/>
    </location>
</feature>
<sequence length="530" mass="54052">MPPPPTRESASANAAAPSAAGIEPDAAPAHAAESRRSNAGPLAPLRALNLRTAPPLLVYLVAGASGFASIAETFWVRERLGLSAADLLALSAWLTVPWTLKMVFGHLVDTVPVFGSRRRVYVLGGALLHAAAYLALAAAAAGRTGPLPVEAVYVAASLAAVVGLVIQDSVADALTTEVVDRTGPDGAPRDPATVQAELGDVQVLGRVFTMGGAFAVAGAGGWAAQALPVEAVFLLAAAIPLPSLLAVALLREDETAAAAEEAPAARPDPRILGGGTAFAAALLALGVLDPPFAPEIGLALSLGVLLWLLRLTVAGVPRETRIAMAAAAAVIFAFRAAPPPGPGLQWWQIDVLGYDQAFFGVLAQIGTGLAIAGSLLLGGRIVRWPLGAVLAWLAVLGAAFTLPTIGMLFGLHHWTESAFGFGARTIGLVDTVLSAPLAQLGMIPMLTLIALHAPPGRQATWFALVASLMNLALQAGAVLSRGLNALFPVERGEYAQLPALVVSATLAGLALTLAAVALLGRRMRPGPAPP</sequence>
<dbReference type="Pfam" id="PF03092">
    <property type="entry name" value="BT1"/>
    <property type="match status" value="1"/>
</dbReference>
<feature type="transmembrane region" description="Helical" evidence="8">
    <location>
        <begin position="56"/>
        <end position="75"/>
    </location>
</feature>
<dbReference type="PANTHER" id="PTHR31585:SF0">
    <property type="entry name" value="FOLATE-BIOPTERIN TRANSPORTER 1, CHLOROPLASTIC"/>
    <property type="match status" value="1"/>
</dbReference>
<evidence type="ECO:0000256" key="8">
    <source>
        <dbReference type="SAM" id="Phobius"/>
    </source>
</evidence>
<keyword evidence="10" id="KW-1185">Reference proteome</keyword>
<dbReference type="RefSeq" id="WP_343893084.1">
    <property type="nucleotide sequence ID" value="NZ_BAAAFZ010000001.1"/>
</dbReference>
<feature type="compositionally biased region" description="Low complexity" evidence="7">
    <location>
        <begin position="9"/>
        <end position="20"/>
    </location>
</feature>
<comment type="subcellular location">
    <subcellularLocation>
        <location evidence="1">Membrane</location>
        <topology evidence="1">Multi-pass membrane protein</topology>
    </subcellularLocation>
</comment>
<reference evidence="9 10" key="1">
    <citation type="journal article" date="2019" name="Int. J. Syst. Evol. Microbiol.">
        <title>The Global Catalogue of Microorganisms (GCM) 10K type strain sequencing project: providing services to taxonomists for standard genome sequencing and annotation.</title>
        <authorList>
            <consortium name="The Broad Institute Genomics Platform"/>
            <consortium name="The Broad Institute Genome Sequencing Center for Infectious Disease"/>
            <person name="Wu L."/>
            <person name="Ma J."/>
        </authorList>
    </citation>
    <scope>NUCLEOTIDE SEQUENCE [LARGE SCALE GENOMIC DNA]</scope>
    <source>
        <strain evidence="9 10">JCM 9933</strain>
    </source>
</reference>
<gene>
    <name evidence="9" type="ORF">GCM10009416_00190</name>
</gene>
<protein>
    <recommendedName>
        <fullName evidence="11">Folate/biopterin family MFS transporter</fullName>
    </recommendedName>
</protein>
<feature type="transmembrane region" description="Helical" evidence="8">
    <location>
        <begin position="431"/>
        <end position="452"/>
    </location>
</feature>
<dbReference type="Gene3D" id="1.20.1250.20">
    <property type="entry name" value="MFS general substrate transporter like domains"/>
    <property type="match status" value="1"/>
</dbReference>
<organism evidence="9 10">
    <name type="scientific">Craurococcus roseus</name>
    <dbReference type="NCBI Taxonomy" id="77585"/>
    <lineage>
        <taxon>Bacteria</taxon>
        <taxon>Pseudomonadati</taxon>
        <taxon>Pseudomonadota</taxon>
        <taxon>Alphaproteobacteria</taxon>
        <taxon>Acetobacterales</taxon>
        <taxon>Acetobacteraceae</taxon>
        <taxon>Craurococcus</taxon>
    </lineage>
</organism>
<accession>A0ABN1EGQ3</accession>
<feature type="transmembrane region" description="Helical" evidence="8">
    <location>
        <begin position="389"/>
        <end position="411"/>
    </location>
</feature>
<comment type="similarity">
    <text evidence="2">Belongs to the major facilitator superfamily. Folate-biopterin transporter (TC 2.A.71) family.</text>
</comment>
<evidence type="ECO:0000256" key="6">
    <source>
        <dbReference type="ARBA" id="ARBA00023136"/>
    </source>
</evidence>
<comment type="caution">
    <text evidence="9">The sequence shown here is derived from an EMBL/GenBank/DDBJ whole genome shotgun (WGS) entry which is preliminary data.</text>
</comment>
<dbReference type="SUPFAM" id="SSF103473">
    <property type="entry name" value="MFS general substrate transporter"/>
    <property type="match status" value="1"/>
</dbReference>
<feature type="transmembrane region" description="Helical" evidence="8">
    <location>
        <begin position="120"/>
        <end position="141"/>
    </location>
</feature>
<feature type="transmembrane region" description="Helical" evidence="8">
    <location>
        <begin position="499"/>
        <end position="520"/>
    </location>
</feature>
<feature type="transmembrane region" description="Helical" evidence="8">
    <location>
        <begin position="459"/>
        <end position="479"/>
    </location>
</feature>
<evidence type="ECO:0008006" key="11">
    <source>
        <dbReference type="Google" id="ProtNLM"/>
    </source>
</evidence>
<dbReference type="Proteomes" id="UP001501588">
    <property type="component" value="Unassembled WGS sequence"/>
</dbReference>
<proteinExistence type="inferred from homology"/>
<dbReference type="InterPro" id="IPR036259">
    <property type="entry name" value="MFS_trans_sf"/>
</dbReference>
<evidence type="ECO:0000256" key="3">
    <source>
        <dbReference type="ARBA" id="ARBA00022448"/>
    </source>
</evidence>
<evidence type="ECO:0000256" key="5">
    <source>
        <dbReference type="ARBA" id="ARBA00022989"/>
    </source>
</evidence>
<dbReference type="PANTHER" id="PTHR31585">
    <property type="entry name" value="FOLATE-BIOPTERIN TRANSPORTER 1, CHLOROPLASTIC"/>
    <property type="match status" value="1"/>
</dbReference>
<keyword evidence="5 8" id="KW-1133">Transmembrane helix</keyword>
<name>A0ABN1EGQ3_9PROT</name>
<feature type="transmembrane region" description="Helical" evidence="8">
    <location>
        <begin position="147"/>
        <end position="166"/>
    </location>
</feature>